<dbReference type="Pfam" id="PF00126">
    <property type="entry name" value="HTH_1"/>
    <property type="match status" value="1"/>
</dbReference>
<dbReference type="InterPro" id="IPR036390">
    <property type="entry name" value="WH_DNA-bd_sf"/>
</dbReference>
<dbReference type="Pfam" id="PF03466">
    <property type="entry name" value="LysR_substrate"/>
    <property type="match status" value="1"/>
</dbReference>
<accession>A0AAW5F506</accession>
<dbReference type="InterPro" id="IPR050950">
    <property type="entry name" value="HTH-type_LysR_regulators"/>
</dbReference>
<keyword evidence="4" id="KW-0804">Transcription</keyword>
<dbReference type="Gene3D" id="3.40.190.290">
    <property type="match status" value="1"/>
</dbReference>
<dbReference type="PANTHER" id="PTHR30419:SF8">
    <property type="entry name" value="NITROGEN ASSIMILATION TRANSCRIPTIONAL ACTIVATOR-RELATED"/>
    <property type="match status" value="1"/>
</dbReference>
<sequence>MTLNQLNYYVEIVRQGSFTKAAEKLFVSQSTLSKAIRALEEEFQMELINRGAKEFQLTPQGNVFNEYAVKILDFYHTQTQELFQRLHSADGTLKLGIPPTAGAIFFFSILYQFRSKYPGIDLQIEEITSKTLHEMVAAGKLDMGVVIEPFNDDKFFKRPIYTSEAVLLVPRQHPLAAKRCVSFSALRDEKFLLVTPDYMFHDVVREKCGEAGFSPNVTFESYQWELLFEMVADNQGICILPKPLVDKFNNTRVHQIHLKEPEFPWTLSLIYRKDKFITVPMQCFLDLCFSS</sequence>
<keyword evidence="2" id="KW-0805">Transcription regulation</keyword>
<protein>
    <submittedName>
        <fullName evidence="6">LysR family transcriptional regulator</fullName>
    </submittedName>
</protein>
<dbReference type="GeneID" id="57970129"/>
<dbReference type="GO" id="GO:0003677">
    <property type="term" value="F:DNA binding"/>
    <property type="evidence" value="ECO:0007669"/>
    <property type="project" value="UniProtKB-KW"/>
</dbReference>
<dbReference type="RefSeq" id="WP_003499058.1">
    <property type="nucleotide sequence ID" value="NZ_BAABZD010000011.1"/>
</dbReference>
<evidence type="ECO:0000313" key="8">
    <source>
        <dbReference type="Proteomes" id="UP001203136"/>
    </source>
</evidence>
<dbReference type="PANTHER" id="PTHR30419">
    <property type="entry name" value="HTH-TYPE TRANSCRIPTIONAL REGULATOR YBHD"/>
    <property type="match status" value="1"/>
</dbReference>
<dbReference type="Gene3D" id="1.10.10.10">
    <property type="entry name" value="Winged helix-like DNA-binding domain superfamily/Winged helix DNA-binding domain"/>
    <property type="match status" value="1"/>
</dbReference>
<evidence type="ECO:0000313" key="7">
    <source>
        <dbReference type="EMBL" id="MDB2002999.1"/>
    </source>
</evidence>
<dbReference type="EMBL" id="JAQLGM010000112">
    <property type="protein sequence ID" value="MDB2002999.1"/>
    <property type="molecule type" value="Genomic_DNA"/>
</dbReference>
<keyword evidence="3" id="KW-0238">DNA-binding</keyword>
<proteinExistence type="inferred from homology"/>
<name>A0AAW5F506_CLOSY</name>
<organism evidence="6 8">
    <name type="scientific">Clostridium symbiosum</name>
    <name type="common">Bacteroides symbiosus</name>
    <dbReference type="NCBI Taxonomy" id="1512"/>
    <lineage>
        <taxon>Bacteria</taxon>
        <taxon>Bacillati</taxon>
        <taxon>Bacillota</taxon>
        <taxon>Clostridia</taxon>
        <taxon>Lachnospirales</taxon>
        <taxon>Lachnospiraceae</taxon>
        <taxon>Otoolea</taxon>
    </lineage>
</organism>
<reference evidence="7" key="2">
    <citation type="submission" date="2023-01" db="EMBL/GenBank/DDBJ databases">
        <title>Human gut microbiome strain richness.</title>
        <authorList>
            <person name="Chen-Liaw A."/>
        </authorList>
    </citation>
    <scope>NUCLEOTIDE SEQUENCE</scope>
    <source>
        <strain evidence="7">B1_m1001713B170214d0_201011</strain>
    </source>
</reference>
<evidence type="ECO:0000313" key="6">
    <source>
        <dbReference type="EMBL" id="MCK0086683.1"/>
    </source>
</evidence>
<evidence type="ECO:0000256" key="2">
    <source>
        <dbReference type="ARBA" id="ARBA00023015"/>
    </source>
</evidence>
<evidence type="ECO:0000256" key="3">
    <source>
        <dbReference type="ARBA" id="ARBA00023125"/>
    </source>
</evidence>
<dbReference type="PROSITE" id="PS50931">
    <property type="entry name" value="HTH_LYSR"/>
    <property type="match status" value="1"/>
</dbReference>
<dbReference type="SUPFAM" id="SSF53850">
    <property type="entry name" value="Periplasmic binding protein-like II"/>
    <property type="match status" value="1"/>
</dbReference>
<dbReference type="SUPFAM" id="SSF46785">
    <property type="entry name" value="Winged helix' DNA-binding domain"/>
    <property type="match status" value="1"/>
</dbReference>
<evidence type="ECO:0000256" key="4">
    <source>
        <dbReference type="ARBA" id="ARBA00023163"/>
    </source>
</evidence>
<dbReference type="InterPro" id="IPR000847">
    <property type="entry name" value="LysR_HTH_N"/>
</dbReference>
<comment type="caution">
    <text evidence="6">The sequence shown here is derived from an EMBL/GenBank/DDBJ whole genome shotgun (WGS) entry which is preliminary data.</text>
</comment>
<dbReference type="FunFam" id="1.10.10.10:FF:000001">
    <property type="entry name" value="LysR family transcriptional regulator"/>
    <property type="match status" value="1"/>
</dbReference>
<comment type="similarity">
    <text evidence="1">Belongs to the LysR transcriptional regulatory family.</text>
</comment>
<feature type="domain" description="HTH lysR-type" evidence="5">
    <location>
        <begin position="1"/>
        <end position="58"/>
    </location>
</feature>
<dbReference type="GO" id="GO:0003700">
    <property type="term" value="F:DNA-binding transcription factor activity"/>
    <property type="evidence" value="ECO:0007669"/>
    <property type="project" value="InterPro"/>
</dbReference>
<dbReference type="AlphaFoldDB" id="A0AAW5F506"/>
<dbReference type="InterPro" id="IPR036388">
    <property type="entry name" value="WH-like_DNA-bd_sf"/>
</dbReference>
<dbReference type="InterPro" id="IPR005119">
    <property type="entry name" value="LysR_subst-bd"/>
</dbReference>
<dbReference type="Proteomes" id="UP001203136">
    <property type="component" value="Unassembled WGS sequence"/>
</dbReference>
<evidence type="ECO:0000259" key="5">
    <source>
        <dbReference type="PROSITE" id="PS50931"/>
    </source>
</evidence>
<reference evidence="6" key="1">
    <citation type="journal article" date="2022" name="Cell Host Microbe">
        <title>Colonization of the live biotherapeutic product VE303 and modulation of the microbiota and metabolites in healthy volunteers.</title>
        <authorList>
            <person name="Dsouza M."/>
            <person name="Menon R."/>
            <person name="Crossette E."/>
            <person name="Bhattarai S.K."/>
            <person name="Schneider J."/>
            <person name="Kim Y.G."/>
            <person name="Reddy S."/>
            <person name="Caballero S."/>
            <person name="Felix C."/>
            <person name="Cornacchione L."/>
            <person name="Hendrickson J."/>
            <person name="Watson A.R."/>
            <person name="Minot S.S."/>
            <person name="Greenfield N."/>
            <person name="Schopf L."/>
            <person name="Szabady R."/>
            <person name="Patarroyo J."/>
            <person name="Smith W."/>
            <person name="Harrison P."/>
            <person name="Kuijper E.J."/>
            <person name="Kelly C.P."/>
            <person name="Olle B."/>
            <person name="Bobilev D."/>
            <person name="Silber J.L."/>
            <person name="Bucci V."/>
            <person name="Roberts B."/>
            <person name="Faith J."/>
            <person name="Norman J.M."/>
        </authorList>
    </citation>
    <scope>NUCLEOTIDE SEQUENCE</scope>
    <source>
        <strain evidence="6">VE303-04</strain>
    </source>
</reference>
<dbReference type="Proteomes" id="UP001300871">
    <property type="component" value="Unassembled WGS sequence"/>
</dbReference>
<dbReference type="EMBL" id="JAINVB010000001">
    <property type="protein sequence ID" value="MCK0086683.1"/>
    <property type="molecule type" value="Genomic_DNA"/>
</dbReference>
<dbReference type="PRINTS" id="PR00039">
    <property type="entry name" value="HTHLYSR"/>
</dbReference>
<gene>
    <name evidence="6" type="ORF">K5I21_12510</name>
    <name evidence="7" type="ORF">PM006_22585</name>
</gene>
<dbReference type="GO" id="GO:0005829">
    <property type="term" value="C:cytosol"/>
    <property type="evidence" value="ECO:0007669"/>
    <property type="project" value="TreeGrafter"/>
</dbReference>
<evidence type="ECO:0000256" key="1">
    <source>
        <dbReference type="ARBA" id="ARBA00009437"/>
    </source>
</evidence>